<keyword evidence="1" id="KW-1133">Transmembrane helix</keyword>
<name>A0A0R1NYR6_9LACO</name>
<dbReference type="AlphaFoldDB" id="A0A0R1NYR6"/>
<evidence type="ECO:0000313" key="2">
    <source>
        <dbReference type="EMBL" id="KRL22067.1"/>
    </source>
</evidence>
<keyword evidence="3" id="KW-1185">Reference proteome</keyword>
<dbReference type="EMBL" id="AZEB01000010">
    <property type="protein sequence ID" value="KRL22067.1"/>
    <property type="molecule type" value="Genomic_DNA"/>
</dbReference>
<accession>A0A0R1NYR6</accession>
<evidence type="ECO:0000256" key="1">
    <source>
        <dbReference type="SAM" id="Phobius"/>
    </source>
</evidence>
<reference evidence="2 3" key="1">
    <citation type="journal article" date="2015" name="Genome Announc.">
        <title>Expanding the biotechnology potential of lactobacilli through comparative genomics of 213 strains and associated genera.</title>
        <authorList>
            <person name="Sun Z."/>
            <person name="Harris H.M."/>
            <person name="McCann A."/>
            <person name="Guo C."/>
            <person name="Argimon S."/>
            <person name="Zhang W."/>
            <person name="Yang X."/>
            <person name="Jeffery I.B."/>
            <person name="Cooney J.C."/>
            <person name="Kagawa T.F."/>
            <person name="Liu W."/>
            <person name="Song Y."/>
            <person name="Salvetti E."/>
            <person name="Wrobel A."/>
            <person name="Rasinkangas P."/>
            <person name="Parkhill J."/>
            <person name="Rea M.C."/>
            <person name="O'Sullivan O."/>
            <person name="Ritari J."/>
            <person name="Douillard F.P."/>
            <person name="Paul Ross R."/>
            <person name="Yang R."/>
            <person name="Briner A.E."/>
            <person name="Felis G.E."/>
            <person name="de Vos W.M."/>
            <person name="Barrangou R."/>
            <person name="Klaenhammer T.R."/>
            <person name="Caufield P.W."/>
            <person name="Cui Y."/>
            <person name="Zhang H."/>
            <person name="O'Toole P.W."/>
        </authorList>
    </citation>
    <scope>NUCLEOTIDE SEQUENCE [LARGE SCALE GENOMIC DNA]</scope>
    <source>
        <strain evidence="2 3">DSM 19906</strain>
    </source>
</reference>
<proteinExistence type="predicted"/>
<keyword evidence="1" id="KW-0812">Transmembrane</keyword>
<evidence type="ECO:0000313" key="3">
    <source>
        <dbReference type="Proteomes" id="UP000051439"/>
    </source>
</evidence>
<keyword evidence="1" id="KW-0472">Membrane</keyword>
<organism evidence="2 3">
    <name type="scientific">Lentilactobacillus kisonensis DSM 19906 = JCM 15041</name>
    <dbReference type="NCBI Taxonomy" id="1423766"/>
    <lineage>
        <taxon>Bacteria</taxon>
        <taxon>Bacillati</taxon>
        <taxon>Bacillota</taxon>
        <taxon>Bacilli</taxon>
        <taxon>Lactobacillales</taxon>
        <taxon>Lactobacillaceae</taxon>
        <taxon>Lentilactobacillus</taxon>
    </lineage>
</organism>
<protein>
    <submittedName>
        <fullName evidence="2">Uncharacterized protein</fullName>
    </submittedName>
</protein>
<dbReference type="PATRIC" id="fig|1423766.4.peg.365"/>
<dbReference type="RefSeq" id="WP_008856508.1">
    <property type="nucleotide sequence ID" value="NZ_AZEB01000010.1"/>
</dbReference>
<gene>
    <name evidence="2" type="ORF">FC98_GL000365</name>
</gene>
<comment type="caution">
    <text evidence="2">The sequence shown here is derived from an EMBL/GenBank/DDBJ whole genome shotgun (WGS) entry which is preliminary data.</text>
</comment>
<dbReference type="Proteomes" id="UP000051439">
    <property type="component" value="Unassembled WGS sequence"/>
</dbReference>
<sequence length="59" mass="6607">MMALKYSVVALILLSVLLQITIQFNWLEELNMVMMACSIVAIIVALVLVVTFGDVKTHR</sequence>
<feature type="transmembrane region" description="Helical" evidence="1">
    <location>
        <begin position="33"/>
        <end position="53"/>
    </location>
</feature>